<accession>A0A449AJ01</accession>
<dbReference type="PROSITE" id="PS51257">
    <property type="entry name" value="PROKAR_LIPOPROTEIN"/>
    <property type="match status" value="1"/>
</dbReference>
<protein>
    <recommendedName>
        <fullName evidence="3">Lipoprotein</fullName>
    </recommendedName>
</protein>
<gene>
    <name evidence="1" type="ORF">NCTC10142_00679</name>
</gene>
<keyword evidence="1" id="KW-0614">Plasmid</keyword>
<organism evidence="1 2">
    <name type="scientific">Mycoplasmopsis cynos</name>
    <dbReference type="NCBI Taxonomy" id="171284"/>
    <lineage>
        <taxon>Bacteria</taxon>
        <taxon>Bacillati</taxon>
        <taxon>Mycoplasmatota</taxon>
        <taxon>Mycoplasmoidales</taxon>
        <taxon>Metamycoplasmataceae</taxon>
        <taxon>Mycoplasmopsis</taxon>
    </lineage>
</organism>
<dbReference type="EMBL" id="LR214986">
    <property type="protein sequence ID" value="VEU64912.1"/>
    <property type="molecule type" value="Genomic_DNA"/>
</dbReference>
<proteinExistence type="predicted"/>
<reference evidence="1 2" key="1">
    <citation type="submission" date="2019-01" db="EMBL/GenBank/DDBJ databases">
        <authorList>
            <consortium name="Pathogen Informatics"/>
        </authorList>
    </citation>
    <scope>NUCLEOTIDE SEQUENCE [LARGE SCALE GENOMIC DNA]</scope>
    <source>
        <strain evidence="1 2">NCTC10142</strain>
        <plasmid evidence="2">13</plasmid>
    </source>
</reference>
<evidence type="ECO:0000313" key="2">
    <source>
        <dbReference type="Proteomes" id="UP000289506"/>
    </source>
</evidence>
<sequence>MKLQKKIFFLSLNIIPCFITSCNYSNAISNNQNHKYTDEEIIAINQNKYNKKYKEIRTKLRNEIKDQLGINFNDSVITNDQVEMLRLIIRRIKDSRPIFLKRIKEFLYYDFKSLIDISNKANWETIDDSEKTEATLNNILNYLYYFYIELDDDKSDIGKNLISFNEMKKDNNLTFNKNININNKYQNQKVNKFILSKTYNKNNLDNNDLNDVYLNWGKYYTPRNIQFLLVDEYYFDGYEDKNLYDRKNIRGVRERFLDTEIGYKVIHNYNFITKESYADQGPKSQNTSNKYFENKNETILNPIPEKIKEIKDRNGYFAPKNVTLYKLNNQQANNIFFDHSSVNNENNLILDFELDYDANYLNQNNKYLGFNEIKTSDNKKVLNLYIVDKYEPGSLDDFIKKNGSIRYKPNNTTKTRLTINLSNILKQKNIDTKYDAILFTGHDYFVNFSGSSLLNTLNNPLENTKKTIYDWYFENSKVNKLTLFTPENFDFYNLSQNDLKKLKPNSFKQYDYKPYYDILKIK</sequence>
<name>A0A449AJ01_9BACT</name>
<dbReference type="RefSeq" id="WP_129720751.1">
    <property type="nucleotide sequence ID" value="NZ_LR214986.1"/>
</dbReference>
<dbReference type="AlphaFoldDB" id="A0A449AJ01"/>
<dbReference type="Proteomes" id="UP000289506">
    <property type="component" value="Plasmid 13"/>
</dbReference>
<evidence type="ECO:0000313" key="1">
    <source>
        <dbReference type="EMBL" id="VEU64912.1"/>
    </source>
</evidence>
<geneLocation type="plasmid" evidence="1 2">
    <name>13</name>
</geneLocation>
<evidence type="ECO:0008006" key="3">
    <source>
        <dbReference type="Google" id="ProtNLM"/>
    </source>
</evidence>